<proteinExistence type="inferred from homology"/>
<comment type="similarity">
    <text evidence="1">Belongs to the bacterial solute-binding protein 3 family.</text>
</comment>
<dbReference type="RefSeq" id="WP_208600181.1">
    <property type="nucleotide sequence ID" value="NZ_CP156749.1"/>
</dbReference>
<accession>A0A1H5CKF2</accession>
<evidence type="ECO:0000313" key="4">
    <source>
        <dbReference type="Proteomes" id="UP000242849"/>
    </source>
</evidence>
<organism evidence="3 4">
    <name type="scientific">Pseudomonas anguilliseptica</name>
    <dbReference type="NCBI Taxonomy" id="53406"/>
    <lineage>
        <taxon>Bacteria</taxon>
        <taxon>Pseudomonadati</taxon>
        <taxon>Pseudomonadota</taxon>
        <taxon>Gammaproteobacteria</taxon>
        <taxon>Pseudomonadales</taxon>
        <taxon>Pseudomonadaceae</taxon>
        <taxon>Pseudomonas</taxon>
    </lineage>
</organism>
<gene>
    <name evidence="3" type="ORF">SAMN05421553_3089</name>
</gene>
<keyword evidence="2" id="KW-0732">Signal</keyword>
<evidence type="ECO:0000256" key="1">
    <source>
        <dbReference type="ARBA" id="ARBA00010333"/>
    </source>
</evidence>
<dbReference type="PANTHER" id="PTHR35936">
    <property type="entry name" value="MEMBRANE-BOUND LYTIC MUREIN TRANSGLYCOSYLASE F"/>
    <property type="match status" value="1"/>
</dbReference>
<dbReference type="EMBL" id="FNSC01000001">
    <property type="protein sequence ID" value="SED67249.1"/>
    <property type="molecule type" value="Genomic_DNA"/>
</dbReference>
<sequence length="263" mass="29700">MAKLLICLLCCCCLVVEAHAAPRSADALILCYEDQNSYPWVMTDGSGLNLQLLRLVDESLPLQFSFVAVPWKRCLSGMAQGTYDGAFASSFKEERLLLGRYPQDADGRLDERKRLHTSIYALYRRKGSPVSWNGEEFRQLQGRVGSLSGFSIVDFIRAQGAEVDEASRDPLALLQMLSHKRIEAAALQSLRGDFVLQSNPELAARLEKVKLPLEEKAYYLMLSNAYVAANPAYAARIWDEIERQRESVTYRQQVRDFLARSQP</sequence>
<feature type="signal peptide" evidence="2">
    <location>
        <begin position="1"/>
        <end position="20"/>
    </location>
</feature>
<dbReference type="STRING" id="53406.SAMN05421553_3089"/>
<evidence type="ECO:0000256" key="2">
    <source>
        <dbReference type="SAM" id="SignalP"/>
    </source>
</evidence>
<dbReference type="Gene3D" id="3.40.190.10">
    <property type="entry name" value="Periplasmic binding protein-like II"/>
    <property type="match status" value="2"/>
</dbReference>
<name>A0A1H5CKF2_PSEAG</name>
<reference evidence="4" key="1">
    <citation type="submission" date="2016-10" db="EMBL/GenBank/DDBJ databases">
        <authorList>
            <person name="Varghese N."/>
            <person name="Submissions S."/>
        </authorList>
    </citation>
    <scope>NUCLEOTIDE SEQUENCE [LARGE SCALE GENOMIC DNA]</scope>
    <source>
        <strain evidence="4">DSM 12111</strain>
    </source>
</reference>
<evidence type="ECO:0000313" key="3">
    <source>
        <dbReference type="EMBL" id="SED67249.1"/>
    </source>
</evidence>
<dbReference type="PANTHER" id="PTHR35936:SF35">
    <property type="entry name" value="L-CYSTINE-BINDING PROTEIN TCYJ"/>
    <property type="match status" value="1"/>
</dbReference>
<dbReference type="SUPFAM" id="SSF53850">
    <property type="entry name" value="Periplasmic binding protein-like II"/>
    <property type="match status" value="1"/>
</dbReference>
<dbReference type="Proteomes" id="UP000242849">
    <property type="component" value="Unassembled WGS sequence"/>
</dbReference>
<keyword evidence="4" id="KW-1185">Reference proteome</keyword>
<feature type="chain" id="PRO_5017303089" evidence="2">
    <location>
        <begin position="21"/>
        <end position="263"/>
    </location>
</feature>
<protein>
    <submittedName>
        <fullName evidence="3">Polar amino acid transport system substrate-binding protein</fullName>
    </submittedName>
</protein>
<dbReference type="AlphaFoldDB" id="A0A1H5CKF2"/>